<name>A0A2C9D6K5_9HYPH</name>
<dbReference type="KEGG" id="hdi:HDIA_2396"/>
<feature type="domain" description="AB hydrolase-1" evidence="1">
    <location>
        <begin position="38"/>
        <end position="160"/>
    </location>
</feature>
<evidence type="ECO:0000313" key="3">
    <source>
        <dbReference type="Proteomes" id="UP000223606"/>
    </source>
</evidence>
<dbReference type="GO" id="GO:0016740">
    <property type="term" value="F:transferase activity"/>
    <property type="evidence" value="ECO:0007669"/>
    <property type="project" value="UniProtKB-KW"/>
</dbReference>
<dbReference type="PANTHER" id="PTHR43798:SF33">
    <property type="entry name" value="HYDROLASE, PUTATIVE (AFU_ORTHOLOGUE AFUA_2G14860)-RELATED"/>
    <property type="match status" value="1"/>
</dbReference>
<dbReference type="Proteomes" id="UP000223606">
    <property type="component" value="Chromosome 1"/>
</dbReference>
<evidence type="ECO:0000259" key="1">
    <source>
        <dbReference type="Pfam" id="PF00561"/>
    </source>
</evidence>
<gene>
    <name evidence="2" type="ORF">HDIA_2396</name>
</gene>
<dbReference type="SUPFAM" id="SSF53474">
    <property type="entry name" value="alpha/beta-Hydrolases"/>
    <property type="match status" value="1"/>
</dbReference>
<dbReference type="InterPro" id="IPR050266">
    <property type="entry name" value="AB_hydrolase_sf"/>
</dbReference>
<proteinExistence type="predicted"/>
<dbReference type="PANTHER" id="PTHR43798">
    <property type="entry name" value="MONOACYLGLYCEROL LIPASE"/>
    <property type="match status" value="1"/>
</dbReference>
<evidence type="ECO:0000313" key="2">
    <source>
        <dbReference type="EMBL" id="SON55937.1"/>
    </source>
</evidence>
<dbReference type="EMBL" id="LT960614">
    <property type="protein sequence ID" value="SON55937.1"/>
    <property type="molecule type" value="Genomic_DNA"/>
</dbReference>
<dbReference type="Gene3D" id="3.40.50.1820">
    <property type="entry name" value="alpha/beta hydrolase"/>
    <property type="match status" value="1"/>
</dbReference>
<organism evidence="2 3">
    <name type="scientific">Hartmannibacter diazotrophicus</name>
    <dbReference type="NCBI Taxonomy" id="1482074"/>
    <lineage>
        <taxon>Bacteria</taxon>
        <taxon>Pseudomonadati</taxon>
        <taxon>Pseudomonadota</taxon>
        <taxon>Alphaproteobacteria</taxon>
        <taxon>Hyphomicrobiales</taxon>
        <taxon>Pleomorphomonadaceae</taxon>
        <taxon>Hartmannibacter</taxon>
    </lineage>
</organism>
<dbReference type="Pfam" id="PF00561">
    <property type="entry name" value="Abhydrolase_1"/>
    <property type="match status" value="1"/>
</dbReference>
<keyword evidence="3" id="KW-1185">Reference proteome</keyword>
<dbReference type="GO" id="GO:0016020">
    <property type="term" value="C:membrane"/>
    <property type="evidence" value="ECO:0007669"/>
    <property type="project" value="TreeGrafter"/>
</dbReference>
<reference evidence="3" key="1">
    <citation type="submission" date="2017-09" db="EMBL/GenBank/DDBJ databases">
        <title>Genome sequence of Nannocystis excedens DSM 71.</title>
        <authorList>
            <person name="Blom J."/>
        </authorList>
    </citation>
    <scope>NUCLEOTIDE SEQUENCE [LARGE SCALE GENOMIC DNA]</scope>
    <source>
        <strain evidence="3">type strain: E19</strain>
    </source>
</reference>
<dbReference type="AlphaFoldDB" id="A0A2C9D6K5"/>
<keyword evidence="2" id="KW-0808">Transferase</keyword>
<accession>A0A2C9D6K5</accession>
<dbReference type="InterPro" id="IPR000073">
    <property type="entry name" value="AB_hydrolase_1"/>
</dbReference>
<protein>
    <submittedName>
        <fullName evidence="2">Acetoin dehydrogenase E2 subunit dihydrolipoyllysine-residue acetyltransferase</fullName>
    </submittedName>
</protein>
<sequence length="262" mass="28317">MPAATFSIGTQDDAAGADARMTMTVFEPTDRPATSLAVVFHGRNGSGDAPHMVRLLRPYLRRGYRVVAPNLCGSDWNDSAGTGSDFTISMQVRDGRRALRWALEHAARARWQIDRMALAGHSMGGYVASQLAIGDLGGRLDHLMLVSTFTSGARQIEARRALAPDALEVLARELPKAATEWPRHDILPQAARFTFPTAILSGAKDRIVPARNCKELFDLLPRGVCYIVMPEADHCMEGKTSEGFIAGALDVLEATVATVATS</sequence>
<dbReference type="InterPro" id="IPR029058">
    <property type="entry name" value="AB_hydrolase_fold"/>
</dbReference>